<gene>
    <name evidence="1" type="ORF">SAMN04489832_2609</name>
</gene>
<dbReference type="AlphaFoldDB" id="A0A1N5WN02"/>
<name>A0A1N5WN02_9ACTN</name>
<evidence type="ECO:0000313" key="1">
    <source>
        <dbReference type="EMBL" id="SIM86622.1"/>
    </source>
</evidence>
<keyword evidence="2" id="KW-1185">Reference proteome</keyword>
<accession>A0A1N5WN02</accession>
<dbReference type="STRING" id="709881.SAMN04489832_2609"/>
<reference evidence="2" key="1">
    <citation type="submission" date="2016-12" db="EMBL/GenBank/DDBJ databases">
        <authorList>
            <person name="Varghese N."/>
            <person name="Submissions S."/>
        </authorList>
    </citation>
    <scope>NUCLEOTIDE SEQUENCE [LARGE SCALE GENOMIC DNA]</scope>
    <source>
        <strain evidence="2">DSM 45599</strain>
    </source>
</reference>
<organism evidence="1 2">
    <name type="scientific">Micromonospora cremea</name>
    <dbReference type="NCBI Taxonomy" id="709881"/>
    <lineage>
        <taxon>Bacteria</taxon>
        <taxon>Bacillati</taxon>
        <taxon>Actinomycetota</taxon>
        <taxon>Actinomycetes</taxon>
        <taxon>Micromonosporales</taxon>
        <taxon>Micromonosporaceae</taxon>
        <taxon>Micromonospora</taxon>
    </lineage>
</organism>
<proteinExistence type="predicted"/>
<evidence type="ECO:0000313" key="2">
    <source>
        <dbReference type="Proteomes" id="UP000185124"/>
    </source>
</evidence>
<dbReference type="Proteomes" id="UP000185124">
    <property type="component" value="Unassembled WGS sequence"/>
</dbReference>
<protein>
    <submittedName>
        <fullName evidence="1">Uncharacterized protein</fullName>
    </submittedName>
</protein>
<dbReference type="EMBL" id="FSQT01000001">
    <property type="protein sequence ID" value="SIM86622.1"/>
    <property type="molecule type" value="Genomic_DNA"/>
</dbReference>
<sequence length="29" mass="3343">MTSPHAFPMTSPDVLFGALRRLRSNDRLR</sequence>